<reference evidence="2 3" key="1">
    <citation type="journal article" date="2013" name="Proc. Natl. Acad. Sci. U.S.A.">
        <title>Fine-scale variation in meiotic recombination in Mimulus inferred from population shotgun sequencing.</title>
        <authorList>
            <person name="Hellsten U."/>
            <person name="Wright K.M."/>
            <person name="Jenkins J."/>
            <person name="Shu S."/>
            <person name="Yuan Y."/>
            <person name="Wessler S.R."/>
            <person name="Schmutz J."/>
            <person name="Willis J.H."/>
            <person name="Rokhsar D.S."/>
        </authorList>
    </citation>
    <scope>NUCLEOTIDE SEQUENCE [LARGE SCALE GENOMIC DNA]</scope>
    <source>
        <strain evidence="3">cv. DUN x IM62</strain>
    </source>
</reference>
<dbReference type="InterPro" id="IPR053781">
    <property type="entry name" value="F-box_AtFBL13-like"/>
</dbReference>
<evidence type="ECO:0000259" key="1">
    <source>
        <dbReference type="PROSITE" id="PS50181"/>
    </source>
</evidence>
<dbReference type="SMART" id="SM00256">
    <property type="entry name" value="FBOX"/>
    <property type="match status" value="1"/>
</dbReference>
<dbReference type="SUPFAM" id="SSF81383">
    <property type="entry name" value="F-box domain"/>
    <property type="match status" value="1"/>
</dbReference>
<dbReference type="InterPro" id="IPR001810">
    <property type="entry name" value="F-box_dom"/>
</dbReference>
<dbReference type="CDD" id="cd22160">
    <property type="entry name" value="F-box_AtFBL13-like"/>
    <property type="match status" value="1"/>
</dbReference>
<feature type="domain" description="F-box" evidence="1">
    <location>
        <begin position="102"/>
        <end position="138"/>
    </location>
</feature>
<protein>
    <recommendedName>
        <fullName evidence="1">F-box domain-containing protein</fullName>
    </recommendedName>
</protein>
<dbReference type="PANTHER" id="PTHR34145:SF68">
    <property type="entry name" value="FBD DOMAIN-CONTAINING PROTEIN"/>
    <property type="match status" value="1"/>
</dbReference>
<name>A0A022QJX9_ERYGU</name>
<sequence>MASMESEDIKIEDSTMEEPKNVCIYGFSLARISISQKKSRANEFDMYMSNFTEVFHKPIDQKAGKTFAQINSPKLVDEMEVKKHKADLDTQNPRKRQRIHKGTAIEELPDDIIVAILSRMNIKDAVRTSVLSTRWKYLWKFMSVTLEFHDKDIATRKKLEAFVNRVLELYNRVDSLVIRFSNTRKKTESAAIDKWIYSAMLKQLCIRASDATKDLRVVDPLPNLKELKISDCCNLQSLVISATNLKELKISDCCNLQSLVISATNLKELEISDCCSLQSLVISAMNLVSCTYQGREIKLSFKKTPNELTLGGVFCKSFIYEPNKHSTYSDQLVKLVLNLQTENVQMEVCASHH</sequence>
<organism evidence="2 3">
    <name type="scientific">Erythranthe guttata</name>
    <name type="common">Yellow monkey flower</name>
    <name type="synonym">Mimulus guttatus</name>
    <dbReference type="NCBI Taxonomy" id="4155"/>
    <lineage>
        <taxon>Eukaryota</taxon>
        <taxon>Viridiplantae</taxon>
        <taxon>Streptophyta</taxon>
        <taxon>Embryophyta</taxon>
        <taxon>Tracheophyta</taxon>
        <taxon>Spermatophyta</taxon>
        <taxon>Magnoliopsida</taxon>
        <taxon>eudicotyledons</taxon>
        <taxon>Gunneridae</taxon>
        <taxon>Pentapetalae</taxon>
        <taxon>asterids</taxon>
        <taxon>lamiids</taxon>
        <taxon>Lamiales</taxon>
        <taxon>Phrymaceae</taxon>
        <taxon>Erythranthe</taxon>
    </lineage>
</organism>
<dbReference type="Pfam" id="PF23622">
    <property type="entry name" value="LRR_At1g61320_AtMIF1"/>
    <property type="match status" value="1"/>
</dbReference>
<dbReference type="Pfam" id="PF00646">
    <property type="entry name" value="F-box"/>
    <property type="match status" value="1"/>
</dbReference>
<proteinExistence type="predicted"/>
<accession>A0A022QJX9</accession>
<dbReference type="Gene3D" id="3.80.10.10">
    <property type="entry name" value="Ribonuclease Inhibitor"/>
    <property type="match status" value="1"/>
</dbReference>
<evidence type="ECO:0000313" key="2">
    <source>
        <dbReference type="EMBL" id="EYU27568.1"/>
    </source>
</evidence>
<dbReference type="InterPro" id="IPR036047">
    <property type="entry name" value="F-box-like_dom_sf"/>
</dbReference>
<dbReference type="Gene3D" id="1.20.1280.50">
    <property type="match status" value="1"/>
</dbReference>
<dbReference type="EMBL" id="KI631456">
    <property type="protein sequence ID" value="EYU27568.1"/>
    <property type="molecule type" value="Genomic_DNA"/>
</dbReference>
<gene>
    <name evidence="2" type="ORF">MIMGU_mgv1a009094mg</name>
</gene>
<dbReference type="InterPro" id="IPR032675">
    <property type="entry name" value="LRR_dom_sf"/>
</dbReference>
<dbReference type="PANTHER" id="PTHR34145">
    <property type="entry name" value="OS02G0105600 PROTEIN"/>
    <property type="match status" value="1"/>
</dbReference>
<dbReference type="PROSITE" id="PS50181">
    <property type="entry name" value="FBOX"/>
    <property type="match status" value="1"/>
</dbReference>
<dbReference type="AlphaFoldDB" id="A0A022QJX9"/>
<keyword evidence="3" id="KW-1185">Reference proteome</keyword>
<dbReference type="InterPro" id="IPR055357">
    <property type="entry name" value="LRR_At1g61320_AtMIF1"/>
</dbReference>
<dbReference type="Proteomes" id="UP000030748">
    <property type="component" value="Unassembled WGS sequence"/>
</dbReference>
<evidence type="ECO:0000313" key="3">
    <source>
        <dbReference type="Proteomes" id="UP000030748"/>
    </source>
</evidence>
<dbReference type="InterPro" id="IPR053772">
    <property type="entry name" value="At1g61320/At1g61330-like"/>
</dbReference>
<dbReference type="SUPFAM" id="SSF52047">
    <property type="entry name" value="RNI-like"/>
    <property type="match status" value="1"/>
</dbReference>